<protein>
    <submittedName>
        <fullName evidence="1">Uncharacterized protein</fullName>
    </submittedName>
</protein>
<reference evidence="1" key="1">
    <citation type="journal article" date="2013" name="J. Plant Res.">
        <title>Effect of fungi and light on seed germination of three Opuntia species from semiarid lands of central Mexico.</title>
        <authorList>
            <person name="Delgado-Sanchez P."/>
            <person name="Jimenez-Bremont J.F."/>
            <person name="Guerrero-Gonzalez Mde L."/>
            <person name="Flores J."/>
        </authorList>
    </citation>
    <scope>NUCLEOTIDE SEQUENCE</scope>
    <source>
        <tissue evidence="1">Cladode</tissue>
    </source>
</reference>
<sequence length="154" mass="18383">MLAERMMQMQMMRTVTMLLRQVMMCLAVNLLVMSVLEKTMKKRKMLTVMSLMVRLRVKVKLRYTILEVMELQYHHQNVSCRRLSHLRSMSLLFHKIPTRKILEYSMEMTVSMSFSGFIEHYMRGYLQPKQAQHLLKQNGEIQKVQALWILMGVL</sequence>
<proteinExistence type="predicted"/>
<name>A0A7C9FBQ6_OPUST</name>
<accession>A0A7C9FBQ6</accession>
<organism evidence="1">
    <name type="scientific">Opuntia streptacantha</name>
    <name type="common">Prickly pear cactus</name>
    <name type="synonym">Opuntia cardona</name>
    <dbReference type="NCBI Taxonomy" id="393608"/>
    <lineage>
        <taxon>Eukaryota</taxon>
        <taxon>Viridiplantae</taxon>
        <taxon>Streptophyta</taxon>
        <taxon>Embryophyta</taxon>
        <taxon>Tracheophyta</taxon>
        <taxon>Spermatophyta</taxon>
        <taxon>Magnoliopsida</taxon>
        <taxon>eudicotyledons</taxon>
        <taxon>Gunneridae</taxon>
        <taxon>Pentapetalae</taxon>
        <taxon>Caryophyllales</taxon>
        <taxon>Cactineae</taxon>
        <taxon>Cactaceae</taxon>
        <taxon>Opuntioideae</taxon>
        <taxon>Opuntia</taxon>
    </lineage>
</organism>
<reference evidence="1" key="2">
    <citation type="submission" date="2020-07" db="EMBL/GenBank/DDBJ databases">
        <authorList>
            <person name="Vera ALvarez R."/>
            <person name="Arias-Moreno D.M."/>
            <person name="Jimenez-Jacinto V."/>
            <person name="Jimenez-Bremont J.F."/>
            <person name="Swaminathan K."/>
            <person name="Moose S.P."/>
            <person name="Guerrero-Gonzalez M.L."/>
            <person name="Marino-Ramirez L."/>
            <person name="Landsman D."/>
            <person name="Rodriguez-Kessler M."/>
            <person name="Delgado-Sanchez P."/>
        </authorList>
    </citation>
    <scope>NUCLEOTIDE SEQUENCE</scope>
    <source>
        <tissue evidence="1">Cladode</tissue>
    </source>
</reference>
<dbReference type="EMBL" id="GISG01279533">
    <property type="protein sequence ID" value="MBA4678508.1"/>
    <property type="molecule type" value="Transcribed_RNA"/>
</dbReference>
<dbReference type="AlphaFoldDB" id="A0A7C9FBQ6"/>
<evidence type="ECO:0000313" key="1">
    <source>
        <dbReference type="EMBL" id="MBA4678508.1"/>
    </source>
</evidence>